<evidence type="ECO:0000313" key="11">
    <source>
        <dbReference type="Proteomes" id="UP001153292"/>
    </source>
</evidence>
<feature type="transmembrane region" description="Helical" evidence="9">
    <location>
        <begin position="194"/>
        <end position="219"/>
    </location>
</feature>
<evidence type="ECO:0000313" key="10">
    <source>
        <dbReference type="EMBL" id="CAH0402626.1"/>
    </source>
</evidence>
<keyword evidence="7 9" id="KW-0675">Receptor</keyword>
<comment type="caution">
    <text evidence="9">Lacks conserved residue(s) required for the propagation of feature annotation.</text>
</comment>
<keyword evidence="4 9" id="KW-0552">Olfaction</keyword>
<evidence type="ECO:0000256" key="3">
    <source>
        <dbReference type="ARBA" id="ARBA00022692"/>
    </source>
</evidence>
<feature type="transmembrane region" description="Helical" evidence="9">
    <location>
        <begin position="336"/>
        <end position="355"/>
    </location>
</feature>
<evidence type="ECO:0000256" key="9">
    <source>
        <dbReference type="RuleBase" id="RU351113"/>
    </source>
</evidence>
<feature type="transmembrane region" description="Helical" evidence="9">
    <location>
        <begin position="149"/>
        <end position="174"/>
    </location>
</feature>
<gene>
    <name evidence="10" type="ORF">CHILSU_LOCUS5871</name>
</gene>
<dbReference type="PANTHER" id="PTHR21137">
    <property type="entry name" value="ODORANT RECEPTOR"/>
    <property type="match status" value="1"/>
</dbReference>
<comment type="subcellular location">
    <subcellularLocation>
        <location evidence="9">Cell membrane</location>
        <topology evidence="9">Multi-pass membrane protein</topology>
    </subcellularLocation>
    <subcellularLocation>
        <location evidence="1">Membrane</location>
        <topology evidence="1">Multi-pass membrane protein</topology>
    </subcellularLocation>
</comment>
<reference evidence="10" key="1">
    <citation type="submission" date="2021-12" db="EMBL/GenBank/DDBJ databases">
        <authorList>
            <person name="King R."/>
        </authorList>
    </citation>
    <scope>NUCLEOTIDE SEQUENCE</scope>
</reference>
<proteinExistence type="inferred from homology"/>
<sequence>MRFRIFQRKLSLEENKSTLQSEPITNYLHFLEIPLKIVGCWDWYMKPETEYQIILNNIYYGMVLFFLINVPATLCVHLSTEWKDVMTTLDEIADCLPYFVSIVIVIYFGVYRQEMYDLIQSMGEQFKYRSANGLTNMTMLNSYITAKKFALFYTICTLFSVSMYVVPELISWWTNKPLQSFMYMDITKSPFFEITFLTLYLSQAFVGLAMGQFGVFFAANSILLCGQLDLLCCSLRNTRYTALLQSGVHYRSLRLSHSDIKSDELHNYIYNVAEMEESSYHYDDKMVSRYIFTQNCSDIYSSEYDEATERALRDCARMCRVVNSYRERFERFVSPLLAMRVVQVTMYLCMLLYSATLKFDMVTVEYLGAVALDIFVYCFYGNQIIIQADRVTTAAYQSAWATMGVRGRRLLLNVLLANRRAVAVRAGNMWQQHYAETGLLLL</sequence>
<dbReference type="Pfam" id="PF02949">
    <property type="entry name" value="7tm_6"/>
    <property type="match status" value="1"/>
</dbReference>
<organism evidence="10 11">
    <name type="scientific">Chilo suppressalis</name>
    <name type="common">Asiatic rice borer moth</name>
    <dbReference type="NCBI Taxonomy" id="168631"/>
    <lineage>
        <taxon>Eukaryota</taxon>
        <taxon>Metazoa</taxon>
        <taxon>Ecdysozoa</taxon>
        <taxon>Arthropoda</taxon>
        <taxon>Hexapoda</taxon>
        <taxon>Insecta</taxon>
        <taxon>Pterygota</taxon>
        <taxon>Neoptera</taxon>
        <taxon>Endopterygota</taxon>
        <taxon>Lepidoptera</taxon>
        <taxon>Glossata</taxon>
        <taxon>Ditrysia</taxon>
        <taxon>Pyraloidea</taxon>
        <taxon>Crambidae</taxon>
        <taxon>Crambinae</taxon>
        <taxon>Chilo</taxon>
    </lineage>
</organism>
<keyword evidence="2 9" id="KW-0716">Sensory transduction</keyword>
<protein>
    <recommendedName>
        <fullName evidence="9">Odorant receptor</fullName>
    </recommendedName>
</protein>
<evidence type="ECO:0000256" key="5">
    <source>
        <dbReference type="ARBA" id="ARBA00022989"/>
    </source>
</evidence>
<evidence type="ECO:0000256" key="2">
    <source>
        <dbReference type="ARBA" id="ARBA00022606"/>
    </source>
</evidence>
<evidence type="ECO:0000256" key="7">
    <source>
        <dbReference type="ARBA" id="ARBA00023170"/>
    </source>
</evidence>
<feature type="transmembrane region" description="Helical" evidence="9">
    <location>
        <begin position="361"/>
        <end position="380"/>
    </location>
</feature>
<keyword evidence="6 9" id="KW-0472">Membrane</keyword>
<evidence type="ECO:0000256" key="1">
    <source>
        <dbReference type="ARBA" id="ARBA00004141"/>
    </source>
</evidence>
<evidence type="ECO:0000256" key="8">
    <source>
        <dbReference type="ARBA" id="ARBA00023224"/>
    </source>
</evidence>
<keyword evidence="3 9" id="KW-0812">Transmembrane</keyword>
<feature type="transmembrane region" description="Helical" evidence="9">
    <location>
        <begin position="58"/>
        <end position="79"/>
    </location>
</feature>
<feature type="transmembrane region" description="Helical" evidence="9">
    <location>
        <begin position="91"/>
        <end position="110"/>
    </location>
</feature>
<dbReference type="EMBL" id="OU963914">
    <property type="protein sequence ID" value="CAH0402626.1"/>
    <property type="molecule type" value="Genomic_DNA"/>
</dbReference>
<dbReference type="PANTHER" id="PTHR21137:SF42">
    <property type="entry name" value="ODORANT RECEPTOR 83A"/>
    <property type="match status" value="1"/>
</dbReference>
<name>A0ABN8B6M0_CHISP</name>
<keyword evidence="11" id="KW-1185">Reference proteome</keyword>
<keyword evidence="8 9" id="KW-0807">Transducer</keyword>
<evidence type="ECO:0000256" key="4">
    <source>
        <dbReference type="ARBA" id="ARBA00022725"/>
    </source>
</evidence>
<keyword evidence="5 9" id="KW-1133">Transmembrane helix</keyword>
<comment type="similarity">
    <text evidence="9">Belongs to the insect chemoreceptor superfamily. Heteromeric odorant receptor channel (TC 1.A.69) family.</text>
</comment>
<dbReference type="InterPro" id="IPR004117">
    <property type="entry name" value="7tm6_olfct_rcpt"/>
</dbReference>
<evidence type="ECO:0000256" key="6">
    <source>
        <dbReference type="ARBA" id="ARBA00023136"/>
    </source>
</evidence>
<accession>A0ABN8B6M0</accession>
<dbReference type="Proteomes" id="UP001153292">
    <property type="component" value="Chromosome 21"/>
</dbReference>